<feature type="transmembrane region" description="Helical" evidence="1">
    <location>
        <begin position="144"/>
        <end position="166"/>
    </location>
</feature>
<feature type="transmembrane region" description="Helical" evidence="1">
    <location>
        <begin position="103"/>
        <end position="124"/>
    </location>
</feature>
<dbReference type="SUPFAM" id="SSF48317">
    <property type="entry name" value="Acid phosphatase/Vanadium-dependent haloperoxidase"/>
    <property type="match status" value="2"/>
</dbReference>
<dbReference type="SMART" id="SM00014">
    <property type="entry name" value="acidPPc"/>
    <property type="match status" value="2"/>
</dbReference>
<feature type="transmembrane region" description="Helical" evidence="1">
    <location>
        <begin position="446"/>
        <end position="464"/>
    </location>
</feature>
<protein>
    <submittedName>
        <fullName evidence="3">Phosphatase PAP2 family protein</fullName>
    </submittedName>
</protein>
<dbReference type="Pfam" id="PF01569">
    <property type="entry name" value="PAP2"/>
    <property type="match status" value="2"/>
</dbReference>
<feature type="transmembrane region" description="Helical" evidence="1">
    <location>
        <begin position="389"/>
        <end position="408"/>
    </location>
</feature>
<feature type="transmembrane region" description="Helical" evidence="1">
    <location>
        <begin position="20"/>
        <end position="39"/>
    </location>
</feature>
<proteinExistence type="predicted"/>
<feature type="transmembrane region" description="Helical" evidence="1">
    <location>
        <begin position="415"/>
        <end position="434"/>
    </location>
</feature>
<feature type="transmembrane region" description="Helical" evidence="1">
    <location>
        <begin position="323"/>
        <end position="341"/>
    </location>
</feature>
<keyword evidence="4" id="KW-1185">Reference proteome</keyword>
<keyword evidence="1" id="KW-0472">Membrane</keyword>
<feature type="transmembrane region" description="Helical" evidence="1">
    <location>
        <begin position="261"/>
        <end position="287"/>
    </location>
</feature>
<dbReference type="EMBL" id="JAMQOL010000067">
    <property type="protein sequence ID" value="MCM4083884.1"/>
    <property type="molecule type" value="Genomic_DNA"/>
</dbReference>
<feature type="transmembrane region" description="Helical" evidence="1">
    <location>
        <begin position="77"/>
        <end position="96"/>
    </location>
</feature>
<feature type="transmembrane region" description="Helical" evidence="1">
    <location>
        <begin position="348"/>
        <end position="369"/>
    </location>
</feature>
<gene>
    <name evidence="3" type="ORF">LXN57_40695</name>
</gene>
<evidence type="ECO:0000256" key="1">
    <source>
        <dbReference type="SAM" id="Phobius"/>
    </source>
</evidence>
<sequence length="484" mass="50866">MNATTVEQRPAGRFVGRLSVGLLAVAVAGVLFALLVVSVRRQWSGLFAVDRAVAAWFNDIVSGSRITVNMLRGVTEFGVRNMLTLVLVAATGYLLVRRQHRLAVYAVVTSLGALILDPMVKLLVERLRPVVDVPVATAPGPSFPSGHALGSLVSYGVLMLIFLPAVSRRHRTVLVAATATVIVAVGVTRIALGVHYLSDVLGGWALGVVWLGVTAVAFRHWRAETGRSWLPLSGGLAPEAAPQLRATGGEMAREPHRFRAAASLLIAAILVVGALSGVGVLVTAVLADGAVGRFDREAVAWFAALRSPDLTRVMDLLNIAGDTGPIITVTLGAGVLALAVFRSWRPVVFLWIAVVGEVVLFLTISTVVARARPAVQPLQTDVPETGSFPSGHVAGSLCLYTAIAVLVWQATGARAWRGLAVAAAVLLPAGVALARLYRGVHHPMDVVGSVLLAAAWVTAAWLILRPVAPRGRISSSGQVVGDLR</sequence>
<dbReference type="Proteomes" id="UP001523216">
    <property type="component" value="Unassembled WGS sequence"/>
</dbReference>
<comment type="caution">
    <text evidence="3">The sequence shown here is derived from an EMBL/GenBank/DDBJ whole genome shotgun (WGS) entry which is preliminary data.</text>
</comment>
<feature type="transmembrane region" description="Helical" evidence="1">
    <location>
        <begin position="173"/>
        <end position="194"/>
    </location>
</feature>
<dbReference type="Gene3D" id="1.20.144.10">
    <property type="entry name" value="Phosphatidic acid phosphatase type 2/haloperoxidase"/>
    <property type="match status" value="2"/>
</dbReference>
<organism evidence="3 4">
    <name type="scientific">Paractinoplanes hotanensis</name>
    <dbReference type="NCBI Taxonomy" id="2906497"/>
    <lineage>
        <taxon>Bacteria</taxon>
        <taxon>Bacillati</taxon>
        <taxon>Actinomycetota</taxon>
        <taxon>Actinomycetes</taxon>
        <taxon>Micromonosporales</taxon>
        <taxon>Micromonosporaceae</taxon>
        <taxon>Paractinoplanes</taxon>
    </lineage>
</organism>
<dbReference type="CDD" id="cd03392">
    <property type="entry name" value="PAP2_like_2"/>
    <property type="match status" value="2"/>
</dbReference>
<keyword evidence="1" id="KW-0812">Transmembrane</keyword>
<reference evidence="3 4" key="1">
    <citation type="submission" date="2022-06" db="EMBL/GenBank/DDBJ databases">
        <title>Actinoplanes abujensis sp. nov., isolated from Nigerian arid soil.</title>
        <authorList>
            <person name="Ding P."/>
        </authorList>
    </citation>
    <scope>NUCLEOTIDE SEQUENCE [LARGE SCALE GENOMIC DNA]</scope>
    <source>
        <strain evidence="4">TRM88002</strain>
    </source>
</reference>
<dbReference type="InterPro" id="IPR000326">
    <property type="entry name" value="PAP2/HPO"/>
</dbReference>
<dbReference type="InterPro" id="IPR036938">
    <property type="entry name" value="PAP2/HPO_sf"/>
</dbReference>
<feature type="domain" description="Phosphatidic acid phosphatase type 2/haloperoxidase" evidence="2">
    <location>
        <begin position="102"/>
        <end position="215"/>
    </location>
</feature>
<dbReference type="RefSeq" id="WP_251803652.1">
    <property type="nucleotide sequence ID" value="NZ_JAMQOL010000067.1"/>
</dbReference>
<name>A0ABT0YF39_9ACTN</name>
<dbReference type="PANTHER" id="PTHR14969">
    <property type="entry name" value="SPHINGOSINE-1-PHOSPHATE PHOSPHOHYDROLASE"/>
    <property type="match status" value="1"/>
</dbReference>
<evidence type="ECO:0000313" key="4">
    <source>
        <dbReference type="Proteomes" id="UP001523216"/>
    </source>
</evidence>
<evidence type="ECO:0000313" key="3">
    <source>
        <dbReference type="EMBL" id="MCM4083884.1"/>
    </source>
</evidence>
<evidence type="ECO:0000259" key="2">
    <source>
        <dbReference type="SMART" id="SM00014"/>
    </source>
</evidence>
<accession>A0ABT0YF39</accession>
<keyword evidence="1" id="KW-1133">Transmembrane helix</keyword>
<dbReference type="PANTHER" id="PTHR14969:SF13">
    <property type="entry name" value="AT30094P"/>
    <property type="match status" value="1"/>
</dbReference>
<feature type="transmembrane region" description="Helical" evidence="1">
    <location>
        <begin position="200"/>
        <end position="218"/>
    </location>
</feature>
<feature type="domain" description="Phosphatidic acid phosphatase type 2/haloperoxidase" evidence="2">
    <location>
        <begin position="350"/>
        <end position="461"/>
    </location>
</feature>